<evidence type="ECO:0000313" key="2">
    <source>
        <dbReference type="Proteomes" id="UP001221757"/>
    </source>
</evidence>
<gene>
    <name evidence="1" type="ORF">B0H17DRAFT_1142971</name>
</gene>
<keyword evidence="2" id="KW-1185">Reference proteome</keyword>
<protein>
    <submittedName>
        <fullName evidence="1">Uncharacterized protein</fullName>
    </submittedName>
</protein>
<sequence length="274" mass="29739">MPAGLFSESLDEERLVWALRRRDCLRDLWEKAVSIGFNYGEENLACAREEGFNEGKEAGFKGVESGRGMTEASEAAVLHEGALEAERVWGYDVGWKFCCKLQKSRTLQASPIPPFPCSLSIAATQTDNIAVTSVVPAAVPAPAPAPAPVPAPLDWAENAATLPIFPSCFAALPSACRLHAISPCFVQARCSCSQACSTAVDAIHNLQLCSSAIPSIDLRKNPSFIMQLPKNPQHRIRIHHHHPILSLLRICSRHPTNQLCGSRSIGTKTLAFMT</sequence>
<accession>A0AAD7G4J7</accession>
<dbReference type="Proteomes" id="UP001221757">
    <property type="component" value="Unassembled WGS sequence"/>
</dbReference>
<organism evidence="1 2">
    <name type="scientific">Mycena rosella</name>
    <name type="common">Pink bonnet</name>
    <name type="synonym">Agaricus rosellus</name>
    <dbReference type="NCBI Taxonomy" id="1033263"/>
    <lineage>
        <taxon>Eukaryota</taxon>
        <taxon>Fungi</taxon>
        <taxon>Dikarya</taxon>
        <taxon>Basidiomycota</taxon>
        <taxon>Agaricomycotina</taxon>
        <taxon>Agaricomycetes</taxon>
        <taxon>Agaricomycetidae</taxon>
        <taxon>Agaricales</taxon>
        <taxon>Marasmiineae</taxon>
        <taxon>Mycenaceae</taxon>
        <taxon>Mycena</taxon>
    </lineage>
</organism>
<comment type="caution">
    <text evidence="1">The sequence shown here is derived from an EMBL/GenBank/DDBJ whole genome shotgun (WGS) entry which is preliminary data.</text>
</comment>
<reference evidence="1" key="1">
    <citation type="submission" date="2023-03" db="EMBL/GenBank/DDBJ databases">
        <title>Massive genome expansion in bonnet fungi (Mycena s.s.) driven by repeated elements and novel gene families across ecological guilds.</title>
        <authorList>
            <consortium name="Lawrence Berkeley National Laboratory"/>
            <person name="Harder C.B."/>
            <person name="Miyauchi S."/>
            <person name="Viragh M."/>
            <person name="Kuo A."/>
            <person name="Thoen E."/>
            <person name="Andreopoulos B."/>
            <person name="Lu D."/>
            <person name="Skrede I."/>
            <person name="Drula E."/>
            <person name="Henrissat B."/>
            <person name="Morin E."/>
            <person name="Kohler A."/>
            <person name="Barry K."/>
            <person name="LaButti K."/>
            <person name="Morin E."/>
            <person name="Salamov A."/>
            <person name="Lipzen A."/>
            <person name="Mereny Z."/>
            <person name="Hegedus B."/>
            <person name="Baldrian P."/>
            <person name="Stursova M."/>
            <person name="Weitz H."/>
            <person name="Taylor A."/>
            <person name="Grigoriev I.V."/>
            <person name="Nagy L.G."/>
            <person name="Martin F."/>
            <person name="Kauserud H."/>
        </authorList>
    </citation>
    <scope>NUCLEOTIDE SEQUENCE</scope>
    <source>
        <strain evidence="1">CBHHK067</strain>
    </source>
</reference>
<name>A0AAD7G4J7_MYCRO</name>
<dbReference type="AlphaFoldDB" id="A0AAD7G4J7"/>
<evidence type="ECO:0000313" key="1">
    <source>
        <dbReference type="EMBL" id="KAJ7667088.1"/>
    </source>
</evidence>
<dbReference type="EMBL" id="JARKIE010000206">
    <property type="protein sequence ID" value="KAJ7667088.1"/>
    <property type="molecule type" value="Genomic_DNA"/>
</dbReference>
<proteinExistence type="predicted"/>